<organism evidence="2 3">
    <name type="scientific">Candidatus Sungbacteria bacterium RIFCSPLOWO2_01_FULL_47_10</name>
    <dbReference type="NCBI Taxonomy" id="1802276"/>
    <lineage>
        <taxon>Bacteria</taxon>
        <taxon>Candidatus Sungiibacteriota</taxon>
    </lineage>
</organism>
<protein>
    <recommendedName>
        <fullName evidence="4">Poly-beta-1,6-N-acetyl-D-glucosamine biosynthesis protein PgaD</fullName>
    </recommendedName>
</protein>
<evidence type="ECO:0000313" key="2">
    <source>
        <dbReference type="EMBL" id="OHA06850.1"/>
    </source>
</evidence>
<keyword evidence="1" id="KW-0472">Membrane</keyword>
<name>A0A1G2L5K3_9BACT</name>
<dbReference type="EMBL" id="MHQO01000022">
    <property type="protein sequence ID" value="OHA06850.1"/>
    <property type="molecule type" value="Genomic_DNA"/>
</dbReference>
<dbReference type="Proteomes" id="UP000177982">
    <property type="component" value="Unassembled WGS sequence"/>
</dbReference>
<feature type="transmembrane region" description="Helical" evidence="1">
    <location>
        <begin position="51"/>
        <end position="73"/>
    </location>
</feature>
<feature type="transmembrane region" description="Helical" evidence="1">
    <location>
        <begin position="12"/>
        <end position="31"/>
    </location>
</feature>
<reference evidence="2 3" key="1">
    <citation type="journal article" date="2016" name="Nat. Commun.">
        <title>Thousands of microbial genomes shed light on interconnected biogeochemical processes in an aquifer system.</title>
        <authorList>
            <person name="Anantharaman K."/>
            <person name="Brown C.T."/>
            <person name="Hug L.A."/>
            <person name="Sharon I."/>
            <person name="Castelle C.J."/>
            <person name="Probst A.J."/>
            <person name="Thomas B.C."/>
            <person name="Singh A."/>
            <person name="Wilkins M.J."/>
            <person name="Karaoz U."/>
            <person name="Brodie E.L."/>
            <person name="Williams K.H."/>
            <person name="Hubbard S.S."/>
            <person name="Banfield J.F."/>
        </authorList>
    </citation>
    <scope>NUCLEOTIDE SEQUENCE [LARGE SCALE GENOMIC DNA]</scope>
</reference>
<keyword evidence="1" id="KW-0812">Transmembrane</keyword>
<proteinExistence type="predicted"/>
<evidence type="ECO:0000313" key="3">
    <source>
        <dbReference type="Proteomes" id="UP000177982"/>
    </source>
</evidence>
<dbReference type="AlphaFoldDB" id="A0A1G2L5K3"/>
<accession>A0A1G2L5K3</accession>
<sequence>MFWNRIHKFFDVLHTLVFVGWVGYLLYSLIFSHPGLRQLFQEPAGSVFVSVFIILAFYGILAVVGIALLIWFFNPVHALLEDMALRREGYSIQCKFMHGGTVGEYPASGGWERLIPEKIEPIPTPKPKPRKEENL</sequence>
<evidence type="ECO:0008006" key="4">
    <source>
        <dbReference type="Google" id="ProtNLM"/>
    </source>
</evidence>
<evidence type="ECO:0000256" key="1">
    <source>
        <dbReference type="SAM" id="Phobius"/>
    </source>
</evidence>
<comment type="caution">
    <text evidence="2">The sequence shown here is derived from an EMBL/GenBank/DDBJ whole genome shotgun (WGS) entry which is preliminary data.</text>
</comment>
<keyword evidence="1" id="KW-1133">Transmembrane helix</keyword>
<gene>
    <name evidence="2" type="ORF">A2934_00620</name>
</gene>